<keyword evidence="2" id="KW-1185">Reference proteome</keyword>
<dbReference type="EMBL" id="KZ819189">
    <property type="protein sequence ID" value="PWZ02372.1"/>
    <property type="molecule type" value="Genomic_DNA"/>
</dbReference>
<gene>
    <name evidence="1" type="ORF">BCV70DRAFT_63408</name>
</gene>
<evidence type="ECO:0000313" key="1">
    <source>
        <dbReference type="EMBL" id="PWZ02372.1"/>
    </source>
</evidence>
<dbReference type="Proteomes" id="UP000246740">
    <property type="component" value="Unassembled WGS sequence"/>
</dbReference>
<reference evidence="1 2" key="1">
    <citation type="journal article" date="2018" name="Mol. Biol. Evol.">
        <title>Broad Genomic Sampling Reveals a Smut Pathogenic Ancestry of the Fungal Clade Ustilaginomycotina.</title>
        <authorList>
            <person name="Kijpornyongpan T."/>
            <person name="Mondo S.J."/>
            <person name="Barry K."/>
            <person name="Sandor L."/>
            <person name="Lee J."/>
            <person name="Lipzen A."/>
            <person name="Pangilinan J."/>
            <person name="LaButti K."/>
            <person name="Hainaut M."/>
            <person name="Henrissat B."/>
            <person name="Grigoriev I.V."/>
            <person name="Spatafora J.W."/>
            <person name="Aime M.C."/>
        </authorList>
    </citation>
    <scope>NUCLEOTIDE SEQUENCE [LARGE SCALE GENOMIC DNA]</scope>
    <source>
        <strain evidence="1 2">MCA 3645</strain>
    </source>
</reference>
<dbReference type="InParanoid" id="A0A317XW94"/>
<name>A0A317XW94_9BASI</name>
<organism evidence="1 2">
    <name type="scientific">Testicularia cyperi</name>
    <dbReference type="NCBI Taxonomy" id="1882483"/>
    <lineage>
        <taxon>Eukaryota</taxon>
        <taxon>Fungi</taxon>
        <taxon>Dikarya</taxon>
        <taxon>Basidiomycota</taxon>
        <taxon>Ustilaginomycotina</taxon>
        <taxon>Ustilaginomycetes</taxon>
        <taxon>Ustilaginales</taxon>
        <taxon>Anthracoideaceae</taxon>
        <taxon>Testicularia</taxon>
    </lineage>
</organism>
<proteinExistence type="predicted"/>
<evidence type="ECO:0000313" key="2">
    <source>
        <dbReference type="Proteomes" id="UP000246740"/>
    </source>
</evidence>
<accession>A0A317XW94</accession>
<sequence length="240" mass="25628">MACGILTAPCFITQAQHLLLPLVTPSTDQPHRFPLFYLSCFLTVLLHLVVLPPASPLPRCPQSVVCYASVSSSLAGANPVGQSRTSAALVPLCRTWRRRVYAPLASTVSTSTRAYTLVCRSASTSRDCTPNDIHSAGVHRQNIVCSRSRFLTWLVPVLSASITASFETTRPALPSSSAPPICLVIVGSSPSSRPPRLSSSSALACLDTLPSSFPSFTTACNALLRNDTGSLRVCHTLRSF</sequence>
<protein>
    <submittedName>
        <fullName evidence="1">Uncharacterized protein</fullName>
    </submittedName>
</protein>
<dbReference type="AlphaFoldDB" id="A0A317XW94"/>